<dbReference type="AlphaFoldDB" id="A0A554VBP7"/>
<name>A0A554VBP7_9FLAO</name>
<dbReference type="RefSeq" id="WP_143918754.1">
    <property type="nucleotide sequence ID" value="NZ_CANMIK010000091.1"/>
</dbReference>
<dbReference type="EMBL" id="VLNR01000092">
    <property type="protein sequence ID" value="TSE04005.1"/>
    <property type="molecule type" value="Genomic_DNA"/>
</dbReference>
<organism evidence="1 2">
    <name type="scientific">Aquimarina algiphila</name>
    <dbReference type="NCBI Taxonomy" id="2047982"/>
    <lineage>
        <taxon>Bacteria</taxon>
        <taxon>Pseudomonadati</taxon>
        <taxon>Bacteroidota</taxon>
        <taxon>Flavobacteriia</taxon>
        <taxon>Flavobacteriales</taxon>
        <taxon>Flavobacteriaceae</taxon>
        <taxon>Aquimarina</taxon>
    </lineage>
</organism>
<accession>A0A554VBP7</accession>
<dbReference type="Proteomes" id="UP000318833">
    <property type="component" value="Unassembled WGS sequence"/>
</dbReference>
<dbReference type="OrthoDB" id="1444826at2"/>
<sequence>MKQKIILTFNKEELNKFEEALGNSGINKLSELVTLVISKDNPEKYITRKVKEALSDLSGFEIEFITLSHNLKTDLGLTNYHKKSLKFYFQRIVKDLDSKKAVTVQECEKLTKVSDCIKLIKSKI</sequence>
<gene>
    <name evidence="1" type="ORF">FOF46_27850</name>
</gene>
<reference evidence="1 2" key="1">
    <citation type="submission" date="2019-07" db="EMBL/GenBank/DDBJ databases">
        <title>The draft genome sequence of Aquimarina algiphila M91.</title>
        <authorList>
            <person name="Meng X."/>
        </authorList>
    </citation>
    <scope>NUCLEOTIDE SEQUENCE [LARGE SCALE GENOMIC DNA]</scope>
    <source>
        <strain evidence="1 2">M91</strain>
    </source>
</reference>
<comment type="caution">
    <text evidence="1">The sequence shown here is derived from an EMBL/GenBank/DDBJ whole genome shotgun (WGS) entry which is preliminary data.</text>
</comment>
<keyword evidence="2" id="KW-1185">Reference proteome</keyword>
<proteinExistence type="predicted"/>
<evidence type="ECO:0000313" key="1">
    <source>
        <dbReference type="EMBL" id="TSE04005.1"/>
    </source>
</evidence>
<evidence type="ECO:0000313" key="2">
    <source>
        <dbReference type="Proteomes" id="UP000318833"/>
    </source>
</evidence>
<protein>
    <submittedName>
        <fullName evidence="1">Uncharacterized protein</fullName>
    </submittedName>
</protein>